<dbReference type="RefSeq" id="WP_262684436.1">
    <property type="nucleotide sequence ID" value="NZ_JAOQIO010000038.1"/>
</dbReference>
<gene>
    <name evidence="3" type="ORF">OB236_13470</name>
</gene>
<proteinExistence type="predicted"/>
<dbReference type="SMART" id="SM00635">
    <property type="entry name" value="BID_2"/>
    <property type="match status" value="3"/>
</dbReference>
<dbReference type="InterPro" id="IPR017853">
    <property type="entry name" value="GH"/>
</dbReference>
<feature type="domain" description="BIG2" evidence="2">
    <location>
        <begin position="282"/>
        <end position="362"/>
    </location>
</feature>
<dbReference type="SUPFAM" id="SSF51445">
    <property type="entry name" value="(Trans)glycosidases"/>
    <property type="match status" value="1"/>
</dbReference>
<dbReference type="Gene3D" id="2.60.120.430">
    <property type="entry name" value="Galactose-binding lectin"/>
    <property type="match status" value="3"/>
</dbReference>
<feature type="signal peptide" evidence="1">
    <location>
        <begin position="1"/>
        <end position="26"/>
    </location>
</feature>
<accession>A0ABT2UEQ3</accession>
<name>A0ABT2UEQ3_9BACL</name>
<dbReference type="Gene3D" id="2.60.40.1080">
    <property type="match status" value="3"/>
</dbReference>
<feature type="domain" description="BIG2" evidence="2">
    <location>
        <begin position="532"/>
        <end position="612"/>
    </location>
</feature>
<feature type="domain" description="BIG2" evidence="2">
    <location>
        <begin position="194"/>
        <end position="275"/>
    </location>
</feature>
<keyword evidence="1" id="KW-0732">Signal</keyword>
<dbReference type="Proteomes" id="UP001652445">
    <property type="component" value="Unassembled WGS sequence"/>
</dbReference>
<feature type="chain" id="PRO_5047175803" description="BIG2 domain-containing protein" evidence="1">
    <location>
        <begin position="27"/>
        <end position="1289"/>
    </location>
</feature>
<dbReference type="InterPro" id="IPR008979">
    <property type="entry name" value="Galactose-bd-like_sf"/>
</dbReference>
<dbReference type="InterPro" id="IPR024745">
    <property type="entry name" value="GH44_cat"/>
</dbReference>
<dbReference type="SUPFAM" id="SSF49785">
    <property type="entry name" value="Galactose-binding domain-like"/>
    <property type="match status" value="1"/>
</dbReference>
<dbReference type="Pfam" id="PF12891">
    <property type="entry name" value="Glyco_hydro_44"/>
    <property type="match status" value="1"/>
</dbReference>
<reference evidence="3 4" key="1">
    <citation type="submission" date="2022-09" db="EMBL/GenBank/DDBJ databases">
        <authorList>
            <person name="Han X.L."/>
            <person name="Wang Q."/>
            <person name="Lu T."/>
        </authorList>
    </citation>
    <scope>NUCLEOTIDE SEQUENCE [LARGE SCALE GENOMIC DNA]</scope>
    <source>
        <strain evidence="3 4">WQ 127069</strain>
    </source>
</reference>
<dbReference type="InterPro" id="IPR008964">
    <property type="entry name" value="Invasin/intimin_cell_adhesion"/>
</dbReference>
<organism evidence="3 4">
    <name type="scientific">Paenibacillus baimaensis</name>
    <dbReference type="NCBI Taxonomy" id="2982185"/>
    <lineage>
        <taxon>Bacteria</taxon>
        <taxon>Bacillati</taxon>
        <taxon>Bacillota</taxon>
        <taxon>Bacilli</taxon>
        <taxon>Bacillales</taxon>
        <taxon>Paenibacillaceae</taxon>
        <taxon>Paenibacillus</taxon>
    </lineage>
</organism>
<protein>
    <recommendedName>
        <fullName evidence="2">BIG2 domain-containing protein</fullName>
    </recommendedName>
</protein>
<sequence>MTQRLYRTPMKLSLSMALLVAWSGTAAGIGGMPAAEAATAPAKLIVYDDQLRNSFNDYSWAKHSLSESTTRHAGTKSIRMIPNNDDGLYLYNDRILHVSDYPVLELWSNGGKGNAQKIEVVMQAGGQPVAIQQLDPAVFKSGTWQKTSIDLSKLNMPNGIFDGILIRGTVSGQQPEVYFDDLVLNGGGVVQEQKLTSISMSSVSLNLKKGQEGALSITATYSDGKTTPVPQGITWSTNDPAVVSVNAAGKVVGQRRGSAILTAQYGGFSATSTITVSDDVVVMTGIEASPSQMELKPSDAGMLAVTASYSNGTKIPLTQGLQWSSSNEGISSVTNGKVTALQPGSSVITAVYGSYSANVNVTVTDVALPPEDDGQKGIKIYEDTLNSAFQDYSWAPHSLNEESKVHTGKKAVVFDPSQRGGLYLFKDNGSVNVKDYDRLEFWINGGEGGGQQLELVFNSGGQAAGQINISSLIESGRIPANGWVKVQISLPGLKIKDNLFDGLLFRGLTDGVQSKVYLDDIRLLEKYVAPPALVEGVLSQYGMVLAPGDSSKLTFEARYSNSTSADVSDKTTWTSSDPSIITVNKGSLTAAGSGLSKITASFGSASASMYIQVVSNTPEAVYTDGMAAGYSDWSWGTQNFGNTQPTASGSKSISFVAKGYEGIWLHRNMKMDLTNYYGLKLKLHGGSTGGQQLRVNLMDDHNFVGEFDLTNVLPNGVPANQWTEVKLKFADLGVSTLNLDGIVVAAWGEKNQGTVYIDDIELLKTTSIVNLPAPELPTVKVAIDSTKERRTLSPGIFGVNFEDSPTEGHSTMKFPIKRWGGNAMTRYNWEIDTTNRGGDWYFLNVPYDNPDASKLPNGSLSDRFIQDSKTAGTEVLLQVPTIGWTPKDRKISWSYSIAKYGAQQSNECDWHEAWCRPDAGNGKLKDGSYVTGNKPEDTSKQVGPDFIAKWIKHIQDRFGPYVHNYALDNEPMLWPHSHWDVHPGMTTYDEIWNYTKAYGEAIKAADPEANIFGPVPWGWCEYFYSAKDGCSPGADMQAHEGKPYMEWLLGKVEEYRQQTGKRLIDTLDIHYYPAENNIAFSSDETSAMTKRRFNSLKSLYDPNFVDASSWIQEPVKLIPRMHDIIARNAPGMKLSISEYNFGDGSGIGSGLAQAEALALFAREGVDYAMRWGGLQGNTPLEDAFKLFLNYDGQGSRIEGDVVSTVSSNLDAVGTYTIVSSQGKKYVLLFNKDIAPRVANVQADVSLNASAQIYRFEAQKRLAPAGTVKGSAEGLSLTLPAKSATLVVIP</sequence>
<evidence type="ECO:0000313" key="4">
    <source>
        <dbReference type="Proteomes" id="UP001652445"/>
    </source>
</evidence>
<dbReference type="Gene3D" id="3.20.20.80">
    <property type="entry name" value="Glycosidases"/>
    <property type="match status" value="1"/>
</dbReference>
<dbReference type="EMBL" id="JAOQIO010000038">
    <property type="protein sequence ID" value="MCU6793127.1"/>
    <property type="molecule type" value="Genomic_DNA"/>
</dbReference>
<evidence type="ECO:0000313" key="3">
    <source>
        <dbReference type="EMBL" id="MCU6793127.1"/>
    </source>
</evidence>
<keyword evidence="4" id="KW-1185">Reference proteome</keyword>
<comment type="caution">
    <text evidence="3">The sequence shown here is derived from an EMBL/GenBank/DDBJ whole genome shotgun (WGS) entry which is preliminary data.</text>
</comment>
<dbReference type="SUPFAM" id="SSF49373">
    <property type="entry name" value="Invasin/intimin cell-adhesion fragments"/>
    <property type="match status" value="3"/>
</dbReference>
<evidence type="ECO:0000256" key="1">
    <source>
        <dbReference type="SAM" id="SignalP"/>
    </source>
</evidence>
<evidence type="ECO:0000259" key="2">
    <source>
        <dbReference type="SMART" id="SM00635"/>
    </source>
</evidence>
<dbReference type="InterPro" id="IPR003343">
    <property type="entry name" value="Big_2"/>
</dbReference>